<evidence type="ECO:0000313" key="6">
    <source>
        <dbReference type="Proteomes" id="UP000036958"/>
    </source>
</evidence>
<keyword evidence="2 5" id="KW-0808">Transferase</keyword>
<protein>
    <submittedName>
        <fullName evidence="5">Glycosyl transferase family 1</fullName>
    </submittedName>
</protein>
<dbReference type="PANTHER" id="PTHR12526">
    <property type="entry name" value="GLYCOSYLTRANSFERASE"/>
    <property type="match status" value="1"/>
</dbReference>
<dbReference type="PATRIC" id="fig|1409788.3.peg.4248"/>
<dbReference type="InterPro" id="IPR028098">
    <property type="entry name" value="Glyco_trans_4-like_N"/>
</dbReference>
<evidence type="ECO:0000259" key="3">
    <source>
        <dbReference type="Pfam" id="PF00534"/>
    </source>
</evidence>
<dbReference type="PANTHER" id="PTHR12526:SF510">
    <property type="entry name" value="D-INOSITOL 3-PHOSPHATE GLYCOSYLTRANSFERASE"/>
    <property type="match status" value="1"/>
</dbReference>
<evidence type="ECO:0000256" key="1">
    <source>
        <dbReference type="ARBA" id="ARBA00022676"/>
    </source>
</evidence>
<dbReference type="Gene3D" id="3.40.50.2000">
    <property type="entry name" value="Glycogen Phosphorylase B"/>
    <property type="match status" value="2"/>
</dbReference>
<evidence type="ECO:0000256" key="2">
    <source>
        <dbReference type="ARBA" id="ARBA00022679"/>
    </source>
</evidence>
<feature type="domain" description="Glycosyltransferase subfamily 4-like N-terminal" evidence="4">
    <location>
        <begin position="16"/>
        <end position="165"/>
    </location>
</feature>
<keyword evidence="6" id="KW-1185">Reference proteome</keyword>
<feature type="domain" description="Glycosyl transferase family 1" evidence="3">
    <location>
        <begin position="189"/>
        <end position="358"/>
    </location>
</feature>
<keyword evidence="1" id="KW-0328">Glycosyltransferase</keyword>
<evidence type="ECO:0000313" key="5">
    <source>
        <dbReference type="EMBL" id="KOH43024.1"/>
    </source>
</evidence>
<dbReference type="STRING" id="1409788.NC99_41570"/>
<comment type="caution">
    <text evidence="5">The sequence shown here is derived from an EMBL/GenBank/DDBJ whole genome shotgun (WGS) entry which is preliminary data.</text>
</comment>
<dbReference type="Proteomes" id="UP000036958">
    <property type="component" value="Unassembled WGS sequence"/>
</dbReference>
<sequence>MTKTIKIIGPAYPFRGGLAAYNERLAEEFQNQGHQVDIETFTMQYPGILFPGKSQYVEGKAPEHLKIKRTVNSVNPLNWARIGNRIRREKPDLLMVRYWLPFMGPALGTICRLIRKNKHTKVICLADNIIPHEKRPGDQLLTSYFMKSIDGMVAMSQSVLNDIDAFNPKLPRALCPHPLFDNFGERLNQSEAKKQLQLEPTTSYLLFFGFIRDYKGLDILLKAMADERLEKLPVKLIVAGEFYTKPEPYLQLLSELNLNERVLLHTDFIPNERVNQYFSAADLVVQPYKSATQSGVTQIGYHFEKAMLVTNVGGLSEIIPDQKIGYVVEPNETAIADAIVDFYQNKRQVAFEENIKEEKKKFSWQKMVDAFLSVYDEIG</sequence>
<gene>
    <name evidence="5" type="ORF">NC99_41570</name>
</gene>
<dbReference type="Pfam" id="PF13439">
    <property type="entry name" value="Glyco_transf_4"/>
    <property type="match status" value="1"/>
</dbReference>
<dbReference type="GO" id="GO:0016757">
    <property type="term" value="F:glycosyltransferase activity"/>
    <property type="evidence" value="ECO:0007669"/>
    <property type="project" value="UniProtKB-KW"/>
</dbReference>
<dbReference type="EMBL" id="LGIA01000204">
    <property type="protein sequence ID" value="KOH43024.1"/>
    <property type="molecule type" value="Genomic_DNA"/>
</dbReference>
<proteinExistence type="predicted"/>
<dbReference type="RefSeq" id="WP_053187725.1">
    <property type="nucleotide sequence ID" value="NZ_LGIA01000204.1"/>
</dbReference>
<organism evidence="5 6">
    <name type="scientific">Sunxiuqinia dokdonensis</name>
    <dbReference type="NCBI Taxonomy" id="1409788"/>
    <lineage>
        <taxon>Bacteria</taxon>
        <taxon>Pseudomonadati</taxon>
        <taxon>Bacteroidota</taxon>
        <taxon>Bacteroidia</taxon>
        <taxon>Marinilabiliales</taxon>
        <taxon>Prolixibacteraceae</taxon>
        <taxon>Sunxiuqinia</taxon>
    </lineage>
</organism>
<dbReference type="AlphaFoldDB" id="A0A0L8V3N6"/>
<dbReference type="OrthoDB" id="9771846at2"/>
<accession>A0A0L8V3N6</accession>
<dbReference type="Pfam" id="PF00534">
    <property type="entry name" value="Glycos_transf_1"/>
    <property type="match status" value="1"/>
</dbReference>
<dbReference type="SUPFAM" id="SSF53756">
    <property type="entry name" value="UDP-Glycosyltransferase/glycogen phosphorylase"/>
    <property type="match status" value="1"/>
</dbReference>
<reference evidence="6" key="1">
    <citation type="submission" date="2015-07" db="EMBL/GenBank/DDBJ databases">
        <title>Genome sequencing of Sunxiuqinia dokdonensis strain SK.</title>
        <authorList>
            <person name="Ahn S."/>
            <person name="Kim B.-C."/>
        </authorList>
    </citation>
    <scope>NUCLEOTIDE SEQUENCE [LARGE SCALE GENOMIC DNA]</scope>
    <source>
        <strain evidence="6">SK</strain>
    </source>
</reference>
<dbReference type="InterPro" id="IPR001296">
    <property type="entry name" value="Glyco_trans_1"/>
</dbReference>
<evidence type="ECO:0000259" key="4">
    <source>
        <dbReference type="Pfam" id="PF13439"/>
    </source>
</evidence>
<name>A0A0L8V3N6_9BACT</name>